<evidence type="ECO:0000313" key="1">
    <source>
        <dbReference type="EMBL" id="KAF2835841.1"/>
    </source>
</evidence>
<name>A0A9P4VK02_9PEZI</name>
<accession>A0A9P4VK02</accession>
<gene>
    <name evidence="1" type="ORF">M501DRAFT_300413</name>
</gene>
<protein>
    <submittedName>
        <fullName evidence="1">Uncharacterized protein</fullName>
    </submittedName>
</protein>
<organism evidence="1 2">
    <name type="scientific">Patellaria atrata CBS 101060</name>
    <dbReference type="NCBI Taxonomy" id="1346257"/>
    <lineage>
        <taxon>Eukaryota</taxon>
        <taxon>Fungi</taxon>
        <taxon>Dikarya</taxon>
        <taxon>Ascomycota</taxon>
        <taxon>Pezizomycotina</taxon>
        <taxon>Dothideomycetes</taxon>
        <taxon>Dothideomycetes incertae sedis</taxon>
        <taxon>Patellariales</taxon>
        <taxon>Patellariaceae</taxon>
        <taxon>Patellaria</taxon>
    </lineage>
</organism>
<reference evidence="1" key="1">
    <citation type="journal article" date="2020" name="Stud. Mycol.">
        <title>101 Dothideomycetes genomes: a test case for predicting lifestyles and emergence of pathogens.</title>
        <authorList>
            <person name="Haridas S."/>
            <person name="Albert R."/>
            <person name="Binder M."/>
            <person name="Bloem J."/>
            <person name="Labutti K."/>
            <person name="Salamov A."/>
            <person name="Andreopoulos B."/>
            <person name="Baker S."/>
            <person name="Barry K."/>
            <person name="Bills G."/>
            <person name="Bluhm B."/>
            <person name="Cannon C."/>
            <person name="Castanera R."/>
            <person name="Culley D."/>
            <person name="Daum C."/>
            <person name="Ezra D."/>
            <person name="Gonzalez J."/>
            <person name="Henrissat B."/>
            <person name="Kuo A."/>
            <person name="Liang C."/>
            <person name="Lipzen A."/>
            <person name="Lutzoni F."/>
            <person name="Magnuson J."/>
            <person name="Mondo S."/>
            <person name="Nolan M."/>
            <person name="Ohm R."/>
            <person name="Pangilinan J."/>
            <person name="Park H.-J."/>
            <person name="Ramirez L."/>
            <person name="Alfaro M."/>
            <person name="Sun H."/>
            <person name="Tritt A."/>
            <person name="Yoshinaga Y."/>
            <person name="Zwiers L.-H."/>
            <person name="Turgeon B."/>
            <person name="Goodwin S."/>
            <person name="Spatafora J."/>
            <person name="Crous P."/>
            <person name="Grigoriev I."/>
        </authorList>
    </citation>
    <scope>NUCLEOTIDE SEQUENCE</scope>
    <source>
        <strain evidence="1">CBS 101060</strain>
    </source>
</reference>
<dbReference type="Proteomes" id="UP000799429">
    <property type="component" value="Unassembled WGS sequence"/>
</dbReference>
<dbReference type="EMBL" id="MU006106">
    <property type="protein sequence ID" value="KAF2835841.1"/>
    <property type="molecule type" value="Genomic_DNA"/>
</dbReference>
<evidence type="ECO:0000313" key="2">
    <source>
        <dbReference type="Proteomes" id="UP000799429"/>
    </source>
</evidence>
<keyword evidence="2" id="KW-1185">Reference proteome</keyword>
<comment type="caution">
    <text evidence="1">The sequence shown here is derived from an EMBL/GenBank/DDBJ whole genome shotgun (WGS) entry which is preliminary data.</text>
</comment>
<sequence>MQRGNGLIVIPRSKSCSLSVGYLLICCSVQEMGVCGCLLDGHAALAFREPAGVVRRSLKGCPDLLITSKGSLRLAGTVGYGTAGAAAATISYLSLQAVEPPPLVVRSRNTKGCVLQVWVPSLPRSVSWYRWALSWTIWYSSIPYRALLEYRSQKYGFVQHVYFVGKYAFSMKDLSKHIGFASSVRQMLQKIRIWALVKMGARPRYGIQA</sequence>
<proteinExistence type="predicted"/>
<dbReference type="AlphaFoldDB" id="A0A9P4VK02"/>